<dbReference type="EMBL" id="CAJQUM010000001">
    <property type="protein sequence ID" value="CAG4884445.1"/>
    <property type="molecule type" value="Genomic_DNA"/>
</dbReference>
<name>A0A916J767_9PROT</name>
<dbReference type="InterPro" id="IPR018707">
    <property type="entry name" value="LpxR"/>
</dbReference>
<reference evidence="2" key="1">
    <citation type="submission" date="2021-04" db="EMBL/GenBank/DDBJ databases">
        <authorList>
            <person name="Hornung B."/>
        </authorList>
    </citation>
    <scope>NUCLEOTIDE SEQUENCE</scope>
    <source>
        <strain evidence="2">G5G6</strain>
    </source>
</reference>
<organism evidence="2 3">
    <name type="scientific">Georgfuchsia toluolica</name>
    <dbReference type="NCBI Taxonomy" id="424218"/>
    <lineage>
        <taxon>Bacteria</taxon>
        <taxon>Pseudomonadati</taxon>
        <taxon>Pseudomonadota</taxon>
        <taxon>Betaproteobacteria</taxon>
        <taxon>Nitrosomonadales</taxon>
        <taxon>Sterolibacteriaceae</taxon>
        <taxon>Georgfuchsia</taxon>
    </lineage>
</organism>
<gene>
    <name evidence="2" type="ORF">GTOL_12328</name>
</gene>
<dbReference type="InterPro" id="IPR037107">
    <property type="entry name" value="Put_OMP_sf"/>
</dbReference>
<comment type="caution">
    <text evidence="2">The sequence shown here is derived from an EMBL/GenBank/DDBJ whole genome shotgun (WGS) entry which is preliminary data.</text>
</comment>
<dbReference type="Proteomes" id="UP000742786">
    <property type="component" value="Unassembled WGS sequence"/>
</dbReference>
<proteinExistence type="predicted"/>
<keyword evidence="1" id="KW-0732">Signal</keyword>
<feature type="signal peptide" evidence="1">
    <location>
        <begin position="1"/>
        <end position="30"/>
    </location>
</feature>
<evidence type="ECO:0000313" key="3">
    <source>
        <dbReference type="Proteomes" id="UP000742786"/>
    </source>
</evidence>
<evidence type="ECO:0000256" key="1">
    <source>
        <dbReference type="SAM" id="SignalP"/>
    </source>
</evidence>
<protein>
    <recommendedName>
        <fullName evidence="4">DUF2219 family protein</fullName>
    </recommendedName>
</protein>
<evidence type="ECO:0008006" key="4">
    <source>
        <dbReference type="Google" id="ProtNLM"/>
    </source>
</evidence>
<sequence>MTSIRFRQFGYMNLLVAAITALGNADNAIAEESLNAVTVQNHNFAGSKADGYTNGIFLSRVRMPSPNENAVDSSLLLDPTVTWLGMPKPTLASSSLGQIMITPHAIEQRIPDPNDVPYVGGLIFRSANVYVHDDVADLLALDLGVLGPASGAAQMQRFIHRMLNTTRPKGWSSQGRNKPLVAIDAYRAWRYHWPDSGNGRTGGDVVALGGGALGNRESSVGVTLIARYGTDLGRSFPTVARLNGRRGDPIAINNSWFAYAGFSADRIVGDTGIGSDAPGNNTQLRKTQVVPVVGIAYGWSRSSLTFSLQSATPMVESVSHRQSYGSITYIWH</sequence>
<feature type="chain" id="PRO_5037618165" description="DUF2219 family protein" evidence="1">
    <location>
        <begin position="31"/>
        <end position="332"/>
    </location>
</feature>
<accession>A0A916J767</accession>
<dbReference type="AlphaFoldDB" id="A0A916J767"/>
<dbReference type="Gene3D" id="2.40.128.140">
    <property type="entry name" value="Outer membrane protein"/>
    <property type="match status" value="1"/>
</dbReference>
<dbReference type="Pfam" id="PF09982">
    <property type="entry name" value="LpxR"/>
    <property type="match status" value="1"/>
</dbReference>
<evidence type="ECO:0000313" key="2">
    <source>
        <dbReference type="EMBL" id="CAG4884445.1"/>
    </source>
</evidence>
<keyword evidence="3" id="KW-1185">Reference proteome</keyword>